<dbReference type="InterPro" id="IPR036179">
    <property type="entry name" value="Ig-like_dom_sf"/>
</dbReference>
<dbReference type="InterPro" id="IPR013783">
    <property type="entry name" value="Ig-like_fold"/>
</dbReference>
<evidence type="ECO:0000313" key="8">
    <source>
        <dbReference type="Proteomes" id="UP000472263"/>
    </source>
</evidence>
<evidence type="ECO:0000256" key="4">
    <source>
        <dbReference type="SAM" id="Phobius"/>
    </source>
</evidence>
<dbReference type="GO" id="GO:0009897">
    <property type="term" value="C:external side of plasma membrane"/>
    <property type="evidence" value="ECO:0007669"/>
    <property type="project" value="TreeGrafter"/>
</dbReference>
<dbReference type="GO" id="GO:0050852">
    <property type="term" value="P:T cell receptor signaling pathway"/>
    <property type="evidence" value="ECO:0007669"/>
    <property type="project" value="TreeGrafter"/>
</dbReference>
<dbReference type="GeneTree" id="ENSGT00940000177543"/>
<evidence type="ECO:0000259" key="6">
    <source>
        <dbReference type="Pfam" id="PF22705"/>
    </source>
</evidence>
<keyword evidence="2 4" id="KW-0472">Membrane</keyword>
<name>A0A667Z9V7_9TELE</name>
<evidence type="ECO:0000256" key="5">
    <source>
        <dbReference type="SAM" id="SignalP"/>
    </source>
</evidence>
<dbReference type="Proteomes" id="UP000472263">
    <property type="component" value="Chromosome 21"/>
</dbReference>
<dbReference type="Ensembl" id="ENSMMDT00005030432.1">
    <property type="protein sequence ID" value="ENSMMDP00005029736.1"/>
    <property type="gene ID" value="ENSMMDG00005014124.1"/>
</dbReference>
<dbReference type="GO" id="GO:0001817">
    <property type="term" value="P:regulation of cytokine production"/>
    <property type="evidence" value="ECO:0007669"/>
    <property type="project" value="TreeGrafter"/>
</dbReference>
<keyword evidence="5" id="KW-0732">Signal</keyword>
<dbReference type="Pfam" id="PF22705">
    <property type="entry name" value="C2-set_3"/>
    <property type="match status" value="1"/>
</dbReference>
<dbReference type="PANTHER" id="PTHR24100:SF151">
    <property type="entry name" value="ICOS LIGAND"/>
    <property type="match status" value="1"/>
</dbReference>
<dbReference type="AlphaFoldDB" id="A0A667Z9V7"/>
<keyword evidence="4" id="KW-0812">Transmembrane</keyword>
<feature type="chain" id="PRO_5025363776" description="Butyrophilin subfamily 3 member A2-like Ig-C domain-containing protein" evidence="5">
    <location>
        <begin position="27"/>
        <end position="250"/>
    </location>
</feature>
<feature type="transmembrane region" description="Helical" evidence="4">
    <location>
        <begin position="228"/>
        <end position="247"/>
    </location>
</feature>
<dbReference type="InterPro" id="IPR050504">
    <property type="entry name" value="IgSF_BTN/MOG"/>
</dbReference>
<reference evidence="7" key="3">
    <citation type="submission" date="2025-09" db="UniProtKB">
        <authorList>
            <consortium name="Ensembl"/>
        </authorList>
    </citation>
    <scope>IDENTIFICATION</scope>
</reference>
<dbReference type="InterPro" id="IPR053896">
    <property type="entry name" value="BTN3A2-like_Ig-C"/>
</dbReference>
<feature type="domain" description="Butyrophilin subfamily 3 member A2-like Ig-C" evidence="6">
    <location>
        <begin position="137"/>
        <end position="211"/>
    </location>
</feature>
<dbReference type="SUPFAM" id="SSF48726">
    <property type="entry name" value="Immunoglobulin"/>
    <property type="match status" value="2"/>
</dbReference>
<evidence type="ECO:0000256" key="3">
    <source>
        <dbReference type="ARBA" id="ARBA00023319"/>
    </source>
</evidence>
<dbReference type="PANTHER" id="PTHR24100">
    <property type="entry name" value="BUTYROPHILIN"/>
    <property type="match status" value="1"/>
</dbReference>
<keyword evidence="3" id="KW-0393">Immunoglobulin domain</keyword>
<comment type="subcellular location">
    <subcellularLocation>
        <location evidence="1">Membrane</location>
    </subcellularLocation>
</comment>
<dbReference type="GO" id="GO:0005102">
    <property type="term" value="F:signaling receptor binding"/>
    <property type="evidence" value="ECO:0007669"/>
    <property type="project" value="TreeGrafter"/>
</dbReference>
<organism evidence="7 8">
    <name type="scientific">Myripristis murdjan</name>
    <name type="common">pinecone soldierfish</name>
    <dbReference type="NCBI Taxonomy" id="586833"/>
    <lineage>
        <taxon>Eukaryota</taxon>
        <taxon>Metazoa</taxon>
        <taxon>Chordata</taxon>
        <taxon>Craniata</taxon>
        <taxon>Vertebrata</taxon>
        <taxon>Euteleostomi</taxon>
        <taxon>Actinopterygii</taxon>
        <taxon>Neopterygii</taxon>
        <taxon>Teleostei</taxon>
        <taxon>Neoteleostei</taxon>
        <taxon>Acanthomorphata</taxon>
        <taxon>Holocentriformes</taxon>
        <taxon>Holocentridae</taxon>
        <taxon>Myripristis</taxon>
    </lineage>
</organism>
<sequence>VSLSHFCFDFILFYFEFSCLSPPVLGTVGESVVLPCDLNTSTAIDPGRLRFHWQGTADPSVLYSFDKGRETPQYQSATYRSRSTASLSDMRRGIISVRLNNLTLEDDQKSFSAYVVLDVKGRLDRICPTTLHVAEMMLAVCTSQGGFPEPVVTWQVQELPGNTNHVLQPVEANTTAVQHLQDRLFTVTSSINTSGGKYHSVTCLIHNPTSNVTLNVTIELSEREFQKLFIVPSMVLLLITIFFLLLVRQK</sequence>
<evidence type="ECO:0000256" key="2">
    <source>
        <dbReference type="ARBA" id="ARBA00023136"/>
    </source>
</evidence>
<dbReference type="Gene3D" id="2.60.40.10">
    <property type="entry name" value="Immunoglobulins"/>
    <property type="match status" value="2"/>
</dbReference>
<proteinExistence type="predicted"/>
<accession>A0A667Z9V7</accession>
<reference evidence="7" key="1">
    <citation type="submission" date="2019-06" db="EMBL/GenBank/DDBJ databases">
        <authorList>
            <consortium name="Wellcome Sanger Institute Data Sharing"/>
        </authorList>
    </citation>
    <scope>NUCLEOTIDE SEQUENCE [LARGE SCALE GENOMIC DNA]</scope>
</reference>
<evidence type="ECO:0000256" key="1">
    <source>
        <dbReference type="ARBA" id="ARBA00004370"/>
    </source>
</evidence>
<keyword evidence="4" id="KW-1133">Transmembrane helix</keyword>
<reference evidence="7" key="2">
    <citation type="submission" date="2025-08" db="UniProtKB">
        <authorList>
            <consortium name="Ensembl"/>
        </authorList>
    </citation>
    <scope>IDENTIFICATION</scope>
</reference>
<protein>
    <recommendedName>
        <fullName evidence="6">Butyrophilin subfamily 3 member A2-like Ig-C domain-containing protein</fullName>
    </recommendedName>
</protein>
<dbReference type="InParanoid" id="A0A667Z9V7"/>
<keyword evidence="8" id="KW-1185">Reference proteome</keyword>
<feature type="signal peptide" evidence="5">
    <location>
        <begin position="1"/>
        <end position="26"/>
    </location>
</feature>
<evidence type="ECO:0000313" key="7">
    <source>
        <dbReference type="Ensembl" id="ENSMMDP00005029736.1"/>
    </source>
</evidence>